<keyword evidence="2 3" id="KW-0808">Transferase</keyword>
<evidence type="ECO:0000256" key="2">
    <source>
        <dbReference type="ARBA" id="ARBA00022679"/>
    </source>
</evidence>
<comment type="similarity">
    <text evidence="1 3">Belongs to the class-II DAHP synthase family.</text>
</comment>
<sequence length="389" mass="42028">MKTESPDLRRRTALQQPDWADDPRLPEVRERLRARPGLVRIEDVDRLSGLLARVAAGEARVVIAGDCAEDPERCGPEAVGAQEFLVGALAEVLEATTGRPVVRVGRIAGQFAKPRSRPTEIVEGRELPVYRGHLVNGPEPTPAGRAHDPERLLACHDAARTVLEHLGRRSGSTGPARTPSLWTAHEALVLDYEVPALRRTPDGRTLLTSTHWPWVGDRTRHPEGAHIALLSGVANPVACKVGPSATVEELLEVCDRLDPERRPGRLTLISRQGVGGTEALRRLVAAVRAAGHPAIWMSDPMHGNTVRTPSGLKTRYVSAIVREVREFQAAVRAAGGIAGGLHLEATHEPVTECVSDASRVDRVADRYTSLCDPRLNPAQAVAVASAWTA</sequence>
<evidence type="ECO:0000256" key="3">
    <source>
        <dbReference type="RuleBase" id="RU363071"/>
    </source>
</evidence>
<proteinExistence type="inferred from homology"/>
<dbReference type="Gene3D" id="3.20.20.70">
    <property type="entry name" value="Aldolase class I"/>
    <property type="match status" value="1"/>
</dbReference>
<feature type="compositionally biased region" description="Basic and acidic residues" evidence="4">
    <location>
        <begin position="1"/>
        <end position="10"/>
    </location>
</feature>
<evidence type="ECO:0000313" key="6">
    <source>
        <dbReference type="Proteomes" id="UP001183390"/>
    </source>
</evidence>
<organism evidence="5 6">
    <name type="scientific">Nocardiopsis lambiniae</name>
    <dbReference type="NCBI Taxonomy" id="3075539"/>
    <lineage>
        <taxon>Bacteria</taxon>
        <taxon>Bacillati</taxon>
        <taxon>Actinomycetota</taxon>
        <taxon>Actinomycetes</taxon>
        <taxon>Streptosporangiales</taxon>
        <taxon>Nocardiopsidaceae</taxon>
        <taxon>Nocardiopsis</taxon>
    </lineage>
</organism>
<dbReference type="Proteomes" id="UP001183390">
    <property type="component" value="Unassembled WGS sequence"/>
</dbReference>
<evidence type="ECO:0000313" key="5">
    <source>
        <dbReference type="EMBL" id="MDT0329517.1"/>
    </source>
</evidence>
<accession>A0ABU2MAF5</accession>
<dbReference type="Pfam" id="PF01474">
    <property type="entry name" value="DAHP_synth_2"/>
    <property type="match status" value="1"/>
</dbReference>
<name>A0ABU2MAF5_9ACTN</name>
<comment type="caution">
    <text evidence="5">The sequence shown here is derived from an EMBL/GenBank/DDBJ whole genome shotgun (WGS) entry which is preliminary data.</text>
</comment>
<keyword evidence="3" id="KW-0057">Aromatic amino acid biosynthesis</keyword>
<dbReference type="InterPro" id="IPR013785">
    <property type="entry name" value="Aldolase_TIM"/>
</dbReference>
<keyword evidence="3" id="KW-0028">Amino-acid biosynthesis</keyword>
<gene>
    <name evidence="5" type="ORF">RM479_13945</name>
</gene>
<protein>
    <recommendedName>
        <fullName evidence="3">Phospho-2-dehydro-3-deoxyheptonate aldolase</fullName>
        <ecNumber evidence="3">2.5.1.54</ecNumber>
    </recommendedName>
</protein>
<keyword evidence="6" id="KW-1185">Reference proteome</keyword>
<dbReference type="EC" id="2.5.1.54" evidence="3"/>
<dbReference type="EMBL" id="JAVREP010000008">
    <property type="protein sequence ID" value="MDT0329517.1"/>
    <property type="molecule type" value="Genomic_DNA"/>
</dbReference>
<dbReference type="GO" id="GO:0003849">
    <property type="term" value="F:3-deoxy-7-phosphoheptulonate synthase activity"/>
    <property type="evidence" value="ECO:0007669"/>
    <property type="project" value="UniProtKB-EC"/>
</dbReference>
<evidence type="ECO:0000256" key="1">
    <source>
        <dbReference type="ARBA" id="ARBA00008911"/>
    </source>
</evidence>
<dbReference type="PANTHER" id="PTHR21337:SF0">
    <property type="entry name" value="PHOSPHO-2-DEHYDRO-3-DEOXYHEPTONATE ALDOLASE"/>
    <property type="match status" value="1"/>
</dbReference>
<feature type="region of interest" description="Disordered" evidence="4">
    <location>
        <begin position="1"/>
        <end position="22"/>
    </location>
</feature>
<comment type="pathway">
    <text evidence="3">Metabolic intermediate biosynthesis; chorismate biosynthesis; chorismate from D-erythrose 4-phosphate and phosphoenolpyruvate: step 1/7.</text>
</comment>
<dbReference type="InterPro" id="IPR002480">
    <property type="entry name" value="DAHP_synth_2"/>
</dbReference>
<comment type="catalytic activity">
    <reaction evidence="3">
        <text>D-erythrose 4-phosphate + phosphoenolpyruvate + H2O = 7-phospho-2-dehydro-3-deoxy-D-arabino-heptonate + phosphate</text>
        <dbReference type="Rhea" id="RHEA:14717"/>
        <dbReference type="ChEBI" id="CHEBI:15377"/>
        <dbReference type="ChEBI" id="CHEBI:16897"/>
        <dbReference type="ChEBI" id="CHEBI:43474"/>
        <dbReference type="ChEBI" id="CHEBI:58394"/>
        <dbReference type="ChEBI" id="CHEBI:58702"/>
        <dbReference type="EC" id="2.5.1.54"/>
    </reaction>
</comment>
<reference evidence="6" key="1">
    <citation type="submission" date="2023-07" db="EMBL/GenBank/DDBJ databases">
        <title>30 novel species of actinomycetes from the DSMZ collection.</title>
        <authorList>
            <person name="Nouioui I."/>
        </authorList>
    </citation>
    <scope>NUCLEOTIDE SEQUENCE [LARGE SCALE GENOMIC DNA]</scope>
    <source>
        <strain evidence="6">DSM 44743</strain>
    </source>
</reference>
<dbReference type="SUPFAM" id="SSF51569">
    <property type="entry name" value="Aldolase"/>
    <property type="match status" value="1"/>
</dbReference>
<dbReference type="PANTHER" id="PTHR21337">
    <property type="entry name" value="PHOSPHO-2-DEHYDRO-3-DEOXYHEPTONATE ALDOLASE 1, 2"/>
    <property type="match status" value="1"/>
</dbReference>
<evidence type="ECO:0000256" key="4">
    <source>
        <dbReference type="SAM" id="MobiDB-lite"/>
    </source>
</evidence>
<dbReference type="RefSeq" id="WP_311512161.1">
    <property type="nucleotide sequence ID" value="NZ_JAVREP010000008.1"/>
</dbReference>